<dbReference type="Proteomes" id="UP001049518">
    <property type="component" value="Chromosome"/>
</dbReference>
<feature type="domain" description="DUF397" evidence="1">
    <location>
        <begin position="3"/>
        <end position="55"/>
    </location>
</feature>
<organism evidence="2 3">
    <name type="scientific">Actinomadura graeca</name>
    <dbReference type="NCBI Taxonomy" id="2750812"/>
    <lineage>
        <taxon>Bacteria</taxon>
        <taxon>Bacillati</taxon>
        <taxon>Actinomycetota</taxon>
        <taxon>Actinomycetes</taxon>
        <taxon>Streptosporangiales</taxon>
        <taxon>Thermomonosporaceae</taxon>
        <taxon>Actinomadura</taxon>
    </lineage>
</organism>
<protein>
    <submittedName>
        <fullName evidence="2">DUF397 domain-containing protein</fullName>
    </submittedName>
</protein>
<evidence type="ECO:0000259" key="1">
    <source>
        <dbReference type="Pfam" id="PF04149"/>
    </source>
</evidence>
<reference evidence="2" key="1">
    <citation type="submission" date="2020-07" db="EMBL/GenBank/DDBJ databases">
        <authorList>
            <person name="Tarantini F.S."/>
            <person name="Hong K.W."/>
            <person name="Chan K.G."/>
        </authorList>
    </citation>
    <scope>NUCLEOTIDE SEQUENCE</scope>
    <source>
        <strain evidence="2">32-07</strain>
    </source>
</reference>
<dbReference type="InterPro" id="IPR007278">
    <property type="entry name" value="DUF397"/>
</dbReference>
<proteinExistence type="predicted"/>
<gene>
    <name evidence="2" type="ORF">AGRA3207_004759</name>
</gene>
<sequence>MTTWRKASKSTSEGGACVELAALPSTVGVRDSKDPEGPRLALPAVSFRELVTAIKRGDHDMP</sequence>
<dbReference type="Pfam" id="PF04149">
    <property type="entry name" value="DUF397"/>
    <property type="match status" value="1"/>
</dbReference>
<evidence type="ECO:0000313" key="3">
    <source>
        <dbReference type="Proteomes" id="UP001049518"/>
    </source>
</evidence>
<accession>A0ABX8QY82</accession>
<dbReference type="EMBL" id="CP059572">
    <property type="protein sequence ID" value="QXJ23583.1"/>
    <property type="molecule type" value="Genomic_DNA"/>
</dbReference>
<evidence type="ECO:0000313" key="2">
    <source>
        <dbReference type="EMBL" id="QXJ23583.1"/>
    </source>
</evidence>
<dbReference type="RefSeq" id="WP_231329274.1">
    <property type="nucleotide sequence ID" value="NZ_CP059572.1"/>
</dbReference>
<name>A0ABX8QY82_9ACTN</name>
<keyword evidence="3" id="KW-1185">Reference proteome</keyword>